<evidence type="ECO:0000313" key="9">
    <source>
        <dbReference type="Proteomes" id="UP000008144"/>
    </source>
</evidence>
<reference evidence="9" key="1">
    <citation type="journal article" date="2002" name="Science">
        <title>The draft genome of Ciona intestinalis: insights into chordate and vertebrate origins.</title>
        <authorList>
            <person name="Dehal P."/>
            <person name="Satou Y."/>
            <person name="Campbell R.K."/>
            <person name="Chapman J."/>
            <person name="Degnan B."/>
            <person name="De Tomaso A."/>
            <person name="Davidson B."/>
            <person name="Di Gregorio A."/>
            <person name="Gelpke M."/>
            <person name="Goodstein D.M."/>
            <person name="Harafuji N."/>
            <person name="Hastings K.E."/>
            <person name="Ho I."/>
            <person name="Hotta K."/>
            <person name="Huang W."/>
            <person name="Kawashima T."/>
            <person name="Lemaire P."/>
            <person name="Martinez D."/>
            <person name="Meinertzhagen I.A."/>
            <person name="Necula S."/>
            <person name="Nonaka M."/>
            <person name="Putnam N."/>
            <person name="Rash S."/>
            <person name="Saiga H."/>
            <person name="Satake M."/>
            <person name="Terry A."/>
            <person name="Yamada L."/>
            <person name="Wang H.G."/>
            <person name="Awazu S."/>
            <person name="Azumi K."/>
            <person name="Boore J."/>
            <person name="Branno M."/>
            <person name="Chin-Bow S."/>
            <person name="DeSantis R."/>
            <person name="Doyle S."/>
            <person name="Francino P."/>
            <person name="Keys D.N."/>
            <person name="Haga S."/>
            <person name="Hayashi H."/>
            <person name="Hino K."/>
            <person name="Imai K.S."/>
            <person name="Inaba K."/>
            <person name="Kano S."/>
            <person name="Kobayashi K."/>
            <person name="Kobayashi M."/>
            <person name="Lee B.I."/>
            <person name="Makabe K.W."/>
            <person name="Manohar C."/>
            <person name="Matassi G."/>
            <person name="Medina M."/>
            <person name="Mochizuki Y."/>
            <person name="Mount S."/>
            <person name="Morishita T."/>
            <person name="Miura S."/>
            <person name="Nakayama A."/>
            <person name="Nishizaka S."/>
            <person name="Nomoto H."/>
            <person name="Ohta F."/>
            <person name="Oishi K."/>
            <person name="Rigoutsos I."/>
            <person name="Sano M."/>
            <person name="Sasaki A."/>
            <person name="Sasakura Y."/>
            <person name="Shoguchi E."/>
            <person name="Shin-i T."/>
            <person name="Spagnuolo A."/>
            <person name="Stainier D."/>
            <person name="Suzuki M.M."/>
            <person name="Tassy O."/>
            <person name="Takatori N."/>
            <person name="Tokuoka M."/>
            <person name="Yagi K."/>
            <person name="Yoshizaki F."/>
            <person name="Wada S."/>
            <person name="Zhang C."/>
            <person name="Hyatt P.D."/>
            <person name="Larimer F."/>
            <person name="Detter C."/>
            <person name="Doggett N."/>
            <person name="Glavina T."/>
            <person name="Hawkins T."/>
            <person name="Richardson P."/>
            <person name="Lucas S."/>
            <person name="Kohara Y."/>
            <person name="Levine M."/>
            <person name="Satoh N."/>
            <person name="Rokhsar D.S."/>
        </authorList>
    </citation>
    <scope>NUCLEOTIDE SEQUENCE [LARGE SCALE GENOMIC DNA]</scope>
</reference>
<comment type="subcellular location">
    <subcellularLocation>
        <location evidence="1">Membrane</location>
        <topology evidence="1">Multi-pass membrane protein</topology>
    </subcellularLocation>
</comment>
<dbReference type="STRING" id="7719.ENSCINP00000035947"/>
<dbReference type="InterPro" id="IPR005828">
    <property type="entry name" value="MFS_sugar_transport-like"/>
</dbReference>
<evidence type="ECO:0000259" key="7">
    <source>
        <dbReference type="PROSITE" id="PS50850"/>
    </source>
</evidence>
<dbReference type="CDD" id="cd17317">
    <property type="entry name" value="MFS_SLC22"/>
    <property type="match status" value="1"/>
</dbReference>
<feature type="compositionally biased region" description="Polar residues" evidence="5">
    <location>
        <begin position="442"/>
        <end position="451"/>
    </location>
</feature>
<dbReference type="HOGENOM" id="CLU_001265_33_4_1"/>
<protein>
    <recommendedName>
        <fullName evidence="7">Major facilitator superfamily (MFS) profile domain-containing protein</fullName>
    </recommendedName>
</protein>
<dbReference type="AlphaFoldDB" id="H2Y212"/>
<dbReference type="Proteomes" id="UP000008144">
    <property type="component" value="Unassembled WGS sequence"/>
</dbReference>
<feature type="transmembrane region" description="Helical" evidence="6">
    <location>
        <begin position="350"/>
        <end position="371"/>
    </location>
</feature>
<feature type="region of interest" description="Disordered" evidence="5">
    <location>
        <begin position="427"/>
        <end position="459"/>
    </location>
</feature>
<feature type="transmembrane region" description="Helical" evidence="6">
    <location>
        <begin position="118"/>
        <end position="140"/>
    </location>
</feature>
<feature type="transmembrane region" description="Helical" evidence="6">
    <location>
        <begin position="146"/>
        <end position="164"/>
    </location>
</feature>
<evidence type="ECO:0000256" key="4">
    <source>
        <dbReference type="ARBA" id="ARBA00023136"/>
    </source>
</evidence>
<keyword evidence="9" id="KW-1185">Reference proteome</keyword>
<feature type="transmembrane region" description="Helical" evidence="6">
    <location>
        <begin position="85"/>
        <end position="106"/>
    </location>
</feature>
<evidence type="ECO:0000256" key="1">
    <source>
        <dbReference type="ARBA" id="ARBA00004141"/>
    </source>
</evidence>
<evidence type="ECO:0000256" key="6">
    <source>
        <dbReference type="SAM" id="Phobius"/>
    </source>
</evidence>
<feature type="transmembrane region" description="Helical" evidence="6">
    <location>
        <begin position="60"/>
        <end position="79"/>
    </location>
</feature>
<reference evidence="8" key="2">
    <citation type="submission" date="2025-08" db="UniProtKB">
        <authorList>
            <consortium name="Ensembl"/>
        </authorList>
    </citation>
    <scope>IDENTIFICATION</scope>
</reference>
<dbReference type="InParanoid" id="H2Y212"/>
<dbReference type="GeneTree" id="ENSGT00940000162538"/>
<reference evidence="8" key="3">
    <citation type="submission" date="2025-09" db="UniProtKB">
        <authorList>
            <consortium name="Ensembl"/>
        </authorList>
    </citation>
    <scope>IDENTIFICATION</scope>
</reference>
<evidence type="ECO:0000256" key="5">
    <source>
        <dbReference type="SAM" id="MobiDB-lite"/>
    </source>
</evidence>
<feature type="transmembrane region" description="Helical" evidence="6">
    <location>
        <begin position="377"/>
        <end position="397"/>
    </location>
</feature>
<organism evidence="8 9">
    <name type="scientific">Ciona intestinalis</name>
    <name type="common">Transparent sea squirt</name>
    <name type="synonym">Ascidia intestinalis</name>
    <dbReference type="NCBI Taxonomy" id="7719"/>
    <lineage>
        <taxon>Eukaryota</taxon>
        <taxon>Metazoa</taxon>
        <taxon>Chordata</taxon>
        <taxon>Tunicata</taxon>
        <taxon>Ascidiacea</taxon>
        <taxon>Phlebobranchia</taxon>
        <taxon>Cionidae</taxon>
        <taxon>Ciona</taxon>
    </lineage>
</organism>
<dbReference type="GO" id="GO:0022857">
    <property type="term" value="F:transmembrane transporter activity"/>
    <property type="evidence" value="ECO:0007669"/>
    <property type="project" value="InterPro"/>
</dbReference>
<dbReference type="PANTHER" id="PTHR24064">
    <property type="entry name" value="SOLUTE CARRIER FAMILY 22 MEMBER"/>
    <property type="match status" value="1"/>
</dbReference>
<accession>H2Y212</accession>
<evidence type="ECO:0000256" key="3">
    <source>
        <dbReference type="ARBA" id="ARBA00022989"/>
    </source>
</evidence>
<feature type="domain" description="Major facilitator superfamily (MFS) profile" evidence="7">
    <location>
        <begin position="1"/>
        <end position="402"/>
    </location>
</feature>
<proteinExistence type="predicted"/>
<keyword evidence="3 6" id="KW-1133">Transmembrane helix</keyword>
<dbReference type="GO" id="GO:0016020">
    <property type="term" value="C:membrane"/>
    <property type="evidence" value="ECO:0007669"/>
    <property type="project" value="UniProtKB-SubCell"/>
</dbReference>
<feature type="transmembrane region" description="Helical" evidence="6">
    <location>
        <begin position="291"/>
        <end position="312"/>
    </location>
</feature>
<name>H2Y212_CIOIN</name>
<evidence type="ECO:0000256" key="2">
    <source>
        <dbReference type="ARBA" id="ARBA00022692"/>
    </source>
</evidence>
<feature type="transmembrane region" description="Helical" evidence="6">
    <location>
        <begin position="35"/>
        <end position="53"/>
    </location>
</feature>
<feature type="transmembrane region" description="Helical" evidence="6">
    <location>
        <begin position="318"/>
        <end position="338"/>
    </location>
</feature>
<dbReference type="PROSITE" id="PS50850">
    <property type="entry name" value="MFS"/>
    <property type="match status" value="1"/>
</dbReference>
<dbReference type="InterPro" id="IPR020846">
    <property type="entry name" value="MFS_dom"/>
</dbReference>
<dbReference type="Gene3D" id="1.20.1250.20">
    <property type="entry name" value="MFS general substrate transporter like domains"/>
    <property type="match status" value="1"/>
</dbReference>
<feature type="transmembrane region" description="Helical" evidence="6">
    <location>
        <begin position="263"/>
        <end position="284"/>
    </location>
</feature>
<dbReference type="Ensembl" id="ENSCINT00000035247.1">
    <property type="protein sequence ID" value="ENSCINP00000035947.1"/>
    <property type="gene ID" value="ENSCING00000022847.1"/>
</dbReference>
<dbReference type="SUPFAM" id="SSF103473">
    <property type="entry name" value="MFS general substrate transporter"/>
    <property type="match status" value="1"/>
</dbReference>
<feature type="transmembrane region" description="Helical" evidence="6">
    <location>
        <begin position="231"/>
        <end position="251"/>
    </location>
</feature>
<dbReference type="Pfam" id="PF00083">
    <property type="entry name" value="Sugar_tr"/>
    <property type="match status" value="1"/>
</dbReference>
<dbReference type="InterPro" id="IPR036259">
    <property type="entry name" value="MFS_trans_sf"/>
</dbReference>
<keyword evidence="2 6" id="KW-0812">Transmembrane</keyword>
<sequence length="459" mass="50846">CDKGYHYDKSLFTETVVSEFNLICDRKYLSSLSTSLYYAGMMIGSILFGNLADMIGRKPTIVLTFIGVLGSMFGITYSTSVEMYMAFRTATAAFGYGTTLGTFVYIMEVVGSEWRTFFGIGNQAFFTLGYMVMSGVAYNWRNWHDNMLVSTLLGVPFLLFAIIVPESPRWLFSKNKNKEGIKVTKLLARINKVTITDEDWEEARKAGEEIEVQNVIEKYSTLDLFRYRGTFIITIKVMFNWFVNSFVYYGISLNAGALAGDIFVNNTLNGVMEMGSFVLCILLMDRIGRRILLSGMMFLAGIGLIISFPAGLETLSLVFAFAAKIGISGSFGVIYILTTELYPTVIRSNGVAAGSVMARVGGIIAPFLIALQDDITWLPNAIFGVLAILAAFASLTFPETNGNGMMETIDEAEIFYKTRKINSQAYESSEEVGMEKKDTGHDNTAFSSISDNETKTAKF</sequence>
<evidence type="ECO:0000313" key="8">
    <source>
        <dbReference type="Ensembl" id="ENSCINP00000035947.1"/>
    </source>
</evidence>
<keyword evidence="4 6" id="KW-0472">Membrane</keyword>